<dbReference type="AlphaFoldDB" id="A0A7S1BTQ9"/>
<comment type="similarity">
    <text evidence="1">Belongs to the methyltransferase superfamily. L-isoaspartyl/D-aspartyl protein methyltransferase family.</text>
</comment>
<dbReference type="Gene3D" id="3.40.50.150">
    <property type="entry name" value="Vaccinia Virus protein VP39"/>
    <property type="match status" value="1"/>
</dbReference>
<gene>
    <name evidence="2" type="ORF">CHYS00102_LOCUS23990</name>
</gene>
<dbReference type="InterPro" id="IPR000682">
    <property type="entry name" value="PCMT"/>
</dbReference>
<dbReference type="EMBL" id="HBFR01032936">
    <property type="protein sequence ID" value="CAD8896776.1"/>
    <property type="molecule type" value="Transcribed_RNA"/>
</dbReference>
<name>A0A7S1BTQ9_9STRA</name>
<proteinExistence type="inferred from homology"/>
<accession>A0A7S1BTQ9</accession>
<dbReference type="CDD" id="cd02440">
    <property type="entry name" value="AdoMet_MTases"/>
    <property type="match status" value="1"/>
</dbReference>
<evidence type="ECO:0008006" key="3">
    <source>
        <dbReference type="Google" id="ProtNLM"/>
    </source>
</evidence>
<protein>
    <recommendedName>
        <fullName evidence="3">Protein-L-isoaspartate(D-aspartate) O-methyltransferase</fullName>
    </recommendedName>
</protein>
<dbReference type="Pfam" id="PF01135">
    <property type="entry name" value="PCMT"/>
    <property type="match status" value="1"/>
</dbReference>
<dbReference type="GO" id="GO:0004719">
    <property type="term" value="F:protein-L-isoaspartate (D-aspartate) O-methyltransferase activity"/>
    <property type="evidence" value="ECO:0007669"/>
    <property type="project" value="InterPro"/>
</dbReference>
<sequence length="529" mass="58764">MAWRSSGISNDEMIDCLKGFGIISSPCVISALRKVDRGLFIPEVRLSQHCSYLNSCQVFLIYNFFEQDHEDLSYLDQPIKLGNIHISAPHIYGSALEALELVPNSSMSFLNVGSGTGYISCIVSQILGTHSLNVGVELQEDIIRHCKSSIDKWYESRSKNEPGAALPNIEIIHGNGLNIDDTKGQSINGFDRIYVGASINSSELVNLTKLLSRGGILVGPVDDELIKITRIPPVTCDRSSVGSNMSDKFLKLVISGVRFAPALKYPVMQTVIPSKIWSQSNHIVFPPKFQNSVIAVLLSANAKNIQKKGSSTAINLAATLPKVIWLEIIAFAHRKWFDTDATEMQYLQRCLKNERENTLVRRCHLQMESILDRSQDAIAILGSFSSNQGNSSSDTILVTGEETNAILRLREVSQDSQIHNENVTLFFEHEDGVSTAQDREYLDDESDSISFHSYVSATLDDEEGEGNEQSEEMDLVDDDEIMQSENLFEFSHALEYDSMKAPSVTVDGNEDISTNVNLCQFQPMALHLD</sequence>
<evidence type="ECO:0000256" key="1">
    <source>
        <dbReference type="ARBA" id="ARBA00005369"/>
    </source>
</evidence>
<dbReference type="PANTHER" id="PTHR11579">
    <property type="entry name" value="PROTEIN-L-ISOASPARTATE O-METHYLTRANSFERASE"/>
    <property type="match status" value="1"/>
</dbReference>
<dbReference type="SUPFAM" id="SSF53335">
    <property type="entry name" value="S-adenosyl-L-methionine-dependent methyltransferases"/>
    <property type="match status" value="1"/>
</dbReference>
<evidence type="ECO:0000313" key="2">
    <source>
        <dbReference type="EMBL" id="CAD8896776.1"/>
    </source>
</evidence>
<dbReference type="GO" id="GO:0005737">
    <property type="term" value="C:cytoplasm"/>
    <property type="evidence" value="ECO:0007669"/>
    <property type="project" value="TreeGrafter"/>
</dbReference>
<reference evidence="2" key="1">
    <citation type="submission" date="2021-01" db="EMBL/GenBank/DDBJ databases">
        <authorList>
            <person name="Corre E."/>
            <person name="Pelletier E."/>
            <person name="Niang G."/>
            <person name="Scheremetjew M."/>
            <person name="Finn R."/>
            <person name="Kale V."/>
            <person name="Holt S."/>
            <person name="Cochrane G."/>
            <person name="Meng A."/>
            <person name="Brown T."/>
            <person name="Cohen L."/>
        </authorList>
    </citation>
    <scope>NUCLEOTIDE SEQUENCE</scope>
    <source>
        <strain evidence="2">308</strain>
    </source>
</reference>
<dbReference type="PANTHER" id="PTHR11579:SF9">
    <property type="entry name" value="PROTEIN-L-ISOASPARTATE O-METHYLTRANSFERASE"/>
    <property type="match status" value="1"/>
</dbReference>
<dbReference type="InterPro" id="IPR029063">
    <property type="entry name" value="SAM-dependent_MTases_sf"/>
</dbReference>
<organism evidence="2">
    <name type="scientific">Corethron hystrix</name>
    <dbReference type="NCBI Taxonomy" id="216773"/>
    <lineage>
        <taxon>Eukaryota</taxon>
        <taxon>Sar</taxon>
        <taxon>Stramenopiles</taxon>
        <taxon>Ochrophyta</taxon>
        <taxon>Bacillariophyta</taxon>
        <taxon>Coscinodiscophyceae</taxon>
        <taxon>Corethrophycidae</taxon>
        <taxon>Corethrales</taxon>
        <taxon>Corethraceae</taxon>
        <taxon>Corethron</taxon>
    </lineage>
</organism>